<dbReference type="PANTHER" id="PTHR23505">
    <property type="entry name" value="SPINSTER"/>
    <property type="match status" value="1"/>
</dbReference>
<gene>
    <name evidence="8" type="ORF">NT2_08_00240</name>
</gene>
<feature type="transmembrane region" description="Helical" evidence="6">
    <location>
        <begin position="345"/>
        <end position="368"/>
    </location>
</feature>
<evidence type="ECO:0000259" key="7">
    <source>
        <dbReference type="PROSITE" id="PS50850"/>
    </source>
</evidence>
<dbReference type="Gene3D" id="1.20.1250.20">
    <property type="entry name" value="MFS general substrate transporter like domains"/>
    <property type="match status" value="2"/>
</dbReference>
<feature type="transmembrane region" description="Helical" evidence="6">
    <location>
        <begin position="318"/>
        <end position="339"/>
    </location>
</feature>
<dbReference type="KEGG" id="ntd:EGO55_03030"/>
<dbReference type="GO" id="GO:0022857">
    <property type="term" value="F:transmembrane transporter activity"/>
    <property type="evidence" value="ECO:0007669"/>
    <property type="project" value="InterPro"/>
</dbReference>
<evidence type="ECO:0000256" key="1">
    <source>
        <dbReference type="ARBA" id="ARBA00004141"/>
    </source>
</evidence>
<keyword evidence="3 6" id="KW-0812">Transmembrane</keyword>
<feature type="transmembrane region" description="Helical" evidence="6">
    <location>
        <begin position="118"/>
        <end position="138"/>
    </location>
</feature>
<feature type="transmembrane region" description="Helical" evidence="6">
    <location>
        <begin position="93"/>
        <end position="112"/>
    </location>
</feature>
<evidence type="ECO:0000313" key="9">
    <source>
        <dbReference type="Proteomes" id="UP000016568"/>
    </source>
</evidence>
<feature type="transmembrane region" description="Helical" evidence="6">
    <location>
        <begin position="247"/>
        <end position="269"/>
    </location>
</feature>
<dbReference type="Proteomes" id="UP000016568">
    <property type="component" value="Unassembled WGS sequence"/>
</dbReference>
<feature type="transmembrane region" description="Helical" evidence="6">
    <location>
        <begin position="380"/>
        <end position="404"/>
    </location>
</feature>
<dbReference type="Pfam" id="PF07690">
    <property type="entry name" value="MFS_1"/>
    <property type="match status" value="1"/>
</dbReference>
<dbReference type="PANTHER" id="PTHR23505:SF79">
    <property type="entry name" value="PROTEIN SPINSTER"/>
    <property type="match status" value="1"/>
</dbReference>
<evidence type="ECO:0000256" key="3">
    <source>
        <dbReference type="ARBA" id="ARBA00022692"/>
    </source>
</evidence>
<comment type="caution">
    <text evidence="8">The sequence shown here is derived from an EMBL/GenBank/DDBJ whole genome shotgun (WGS) entry which is preliminary data.</text>
</comment>
<feature type="transmembrane region" description="Helical" evidence="6">
    <location>
        <begin position="62"/>
        <end position="81"/>
    </location>
</feature>
<feature type="domain" description="Major facilitator superfamily (MFS) profile" evidence="7">
    <location>
        <begin position="25"/>
        <end position="439"/>
    </location>
</feature>
<feature type="transmembrane region" description="Helical" evidence="6">
    <location>
        <begin position="21"/>
        <end position="50"/>
    </location>
</feature>
<dbReference type="EMBL" id="BASZ01000008">
    <property type="protein sequence ID" value="GAD50237.1"/>
    <property type="molecule type" value="Genomic_DNA"/>
</dbReference>
<organism evidence="8 9">
    <name type="scientific">Caenibius tardaugens NBRC 16725</name>
    <dbReference type="NCBI Taxonomy" id="1219035"/>
    <lineage>
        <taxon>Bacteria</taxon>
        <taxon>Pseudomonadati</taxon>
        <taxon>Pseudomonadota</taxon>
        <taxon>Alphaproteobacteria</taxon>
        <taxon>Sphingomonadales</taxon>
        <taxon>Erythrobacteraceae</taxon>
        <taxon>Caenibius</taxon>
    </lineage>
</organism>
<reference evidence="8 9" key="1">
    <citation type="submission" date="2013-09" db="EMBL/GenBank/DDBJ databases">
        <title>Whole genome shotgun sequence of Novosphingobium tardaugens NBRC 16725.</title>
        <authorList>
            <person name="Isaki S."/>
            <person name="Hosoyama A."/>
            <person name="Tsuchikane K."/>
            <person name="Katsumata H."/>
            <person name="Ando Y."/>
            <person name="Yamazaki S."/>
            <person name="Fujita N."/>
        </authorList>
    </citation>
    <scope>NUCLEOTIDE SEQUENCE [LARGE SCALE GENOMIC DNA]</scope>
    <source>
        <strain evidence="8 9">NBRC 16725</strain>
    </source>
</reference>
<dbReference type="AlphaFoldDB" id="U2YNS5"/>
<dbReference type="RefSeq" id="WP_021691055.1">
    <property type="nucleotide sequence ID" value="NZ_BASZ01000008.1"/>
</dbReference>
<keyword evidence="2" id="KW-0813">Transport</keyword>
<keyword evidence="4 6" id="KW-1133">Transmembrane helix</keyword>
<protein>
    <submittedName>
        <fullName evidence="8">Putative major facilitator superfamily transporter</fullName>
    </submittedName>
</protein>
<dbReference type="GO" id="GO:0016020">
    <property type="term" value="C:membrane"/>
    <property type="evidence" value="ECO:0007669"/>
    <property type="project" value="UniProtKB-SubCell"/>
</dbReference>
<dbReference type="SUPFAM" id="SSF103473">
    <property type="entry name" value="MFS general substrate transporter"/>
    <property type="match status" value="1"/>
</dbReference>
<evidence type="ECO:0000256" key="6">
    <source>
        <dbReference type="SAM" id="Phobius"/>
    </source>
</evidence>
<comment type="subcellular location">
    <subcellularLocation>
        <location evidence="1">Membrane</location>
        <topology evidence="1">Multi-pass membrane protein</topology>
    </subcellularLocation>
</comment>
<dbReference type="InterPro" id="IPR036259">
    <property type="entry name" value="MFS_trans_sf"/>
</dbReference>
<dbReference type="OrthoDB" id="6057322at2"/>
<evidence type="ECO:0000256" key="2">
    <source>
        <dbReference type="ARBA" id="ARBA00022448"/>
    </source>
</evidence>
<name>U2YNS5_9SPHN</name>
<evidence type="ECO:0000256" key="4">
    <source>
        <dbReference type="ARBA" id="ARBA00022989"/>
    </source>
</evidence>
<evidence type="ECO:0000256" key="5">
    <source>
        <dbReference type="ARBA" id="ARBA00023136"/>
    </source>
</evidence>
<dbReference type="InterPro" id="IPR020846">
    <property type="entry name" value="MFS_dom"/>
</dbReference>
<proteinExistence type="predicted"/>
<dbReference type="PROSITE" id="PS50850">
    <property type="entry name" value="MFS"/>
    <property type="match status" value="1"/>
</dbReference>
<feature type="transmembrane region" description="Helical" evidence="6">
    <location>
        <begin position="416"/>
        <end position="440"/>
    </location>
</feature>
<dbReference type="InterPro" id="IPR044770">
    <property type="entry name" value="MFS_spinster-like"/>
</dbReference>
<keyword evidence="9" id="KW-1185">Reference proteome</keyword>
<feature type="transmembrane region" description="Helical" evidence="6">
    <location>
        <begin position="194"/>
        <end position="213"/>
    </location>
</feature>
<dbReference type="eggNOG" id="COG2271">
    <property type="taxonomic scope" value="Bacteria"/>
</dbReference>
<evidence type="ECO:0000313" key="8">
    <source>
        <dbReference type="EMBL" id="GAD50237.1"/>
    </source>
</evidence>
<feature type="transmembrane region" description="Helical" evidence="6">
    <location>
        <begin position="281"/>
        <end position="306"/>
    </location>
</feature>
<accession>U2YNS5</accession>
<dbReference type="InterPro" id="IPR011701">
    <property type="entry name" value="MFS"/>
</dbReference>
<feature type="transmembrane region" description="Helical" evidence="6">
    <location>
        <begin position="150"/>
        <end position="174"/>
    </location>
</feature>
<sequence length="457" mass="48576">MASTAMDDQQVAERSEPGSLYRWYVVAVLFIAYSFSAIDARVLTLLVIPIKQDLGLSDFEISLLQGFAFAMLYSVAAIPIGRLVDSTRRRGGIIVLGVLFWSAMTVACGTARSFGQLFAARIGVGIGEATLSPTAYSLISDYFESRRRALAISCYAIGYPIGGGLALVIGGALLTHFTEMGGAVLPVLGALSPWQMVFVVVGLPGVFVALLLMTIREPERRELAASDQGEIPAISQTLAYLREHWRVYGVLISSISLIGMLSIGVTLWYPTFLVRTYHMPIAQAGLYYGLLMLVCGTIGTIGGGWVSGRLMRKGQADANMRIVLATTVLKAAPLIVGPLMPTATLALLCMGIGTLIGQGAQGVMIAAIQDVTPNRLRGQVMALTLLMVNLVGLGVGASFIAAITDFGFGDENAIRYSIALAGAILLPVIVTIIVMGLPAYRSALARMRDERTAVSTS</sequence>
<keyword evidence="5 6" id="KW-0472">Membrane</keyword>